<feature type="compositionally biased region" description="Basic and acidic residues" evidence="1">
    <location>
        <begin position="9"/>
        <end position="22"/>
    </location>
</feature>
<feature type="region of interest" description="Disordered" evidence="1">
    <location>
        <begin position="1"/>
        <end position="22"/>
    </location>
</feature>
<evidence type="ECO:0000256" key="1">
    <source>
        <dbReference type="SAM" id="MobiDB-lite"/>
    </source>
</evidence>
<comment type="caution">
    <text evidence="2">The sequence shown here is derived from an EMBL/GenBank/DDBJ whole genome shotgun (WGS) entry which is preliminary data.</text>
</comment>
<dbReference type="Proteomes" id="UP000076078">
    <property type="component" value="Unassembled WGS sequence"/>
</dbReference>
<name>A0A151Z7J9_TIELA</name>
<proteinExistence type="predicted"/>
<evidence type="ECO:0000313" key="2">
    <source>
        <dbReference type="EMBL" id="KYQ89939.1"/>
    </source>
</evidence>
<accession>A0A151Z7J9</accession>
<dbReference type="EMBL" id="LODT01000037">
    <property type="protein sequence ID" value="KYQ89939.1"/>
    <property type="molecule type" value="Genomic_DNA"/>
</dbReference>
<feature type="compositionally biased region" description="Low complexity" evidence="1">
    <location>
        <begin position="518"/>
        <end position="534"/>
    </location>
</feature>
<sequence length="661" mass="76176">MSKSAVKRHRDENHSEKVQVDENNFQKKLEKFKEIKNGGYQNITADHLVERIEVTDCKLRTKNDLSDKNTPGKIFKYFFMGQVLDNIIGNFNRDLQAKKEKSKAQDTYMYNDIDEEDFWRYIVTFWKRTLTTRVSPEKQVLLDSIPAIMGINKFMCIHTACLLSERVVYKFMDSLVNKIDELFLLGNQSHLSESLYTVYSKIKYSYMGESLLIPPYVEKDCLPSYQACQYLSLSGLPIPIEFSIRKPMNQKSPTQSYYYVAKQLHTRIGIHHPKHHLICDPEFSIHSKFSKLVSKHFLVTTNIGTTIPDSLANIIEFGVPLIMEGESLLYYNKDRRTTFEIYRQNNYFYISESNSWCLLNPQYTTTTNNTSSINNNDNITSHSINNNVNYDNNKNDLVDNITPEILEPKISYQTAVQMVFFPRNDLISITKFNPNGEKYSNHQIIKNIFHVDILKPPNGNTWNATNLYTIHTDHLHLLYKEITGKPLPKNPAKKTSDMINAIIAVNPVSMSDNDSDDNNNNISSSIDSNTISNSPLSNPIEDSQITEFQDKVIGKPCQQKSLYITYTPDYSIRDIMDKHFLLNILQSGGAHSWESLNMLMSLCTITYLAFSYHTEKSFETGNKIPFDNLDSVKNDFNNFIVDAITELSAEIRPRKLAHAKK</sequence>
<dbReference type="InParanoid" id="A0A151Z7J9"/>
<reference evidence="2 3" key="1">
    <citation type="submission" date="2015-12" db="EMBL/GenBank/DDBJ databases">
        <title>Dictyostelia acquired genes for synthesis and detection of signals that induce cell-type specialization by lateral gene transfer from prokaryotes.</title>
        <authorList>
            <person name="Gloeckner G."/>
            <person name="Schaap P."/>
        </authorList>
    </citation>
    <scope>NUCLEOTIDE SEQUENCE [LARGE SCALE GENOMIC DNA]</scope>
    <source>
        <strain evidence="2 3">TK</strain>
    </source>
</reference>
<feature type="region of interest" description="Disordered" evidence="1">
    <location>
        <begin position="510"/>
        <end position="540"/>
    </location>
</feature>
<evidence type="ECO:0000313" key="3">
    <source>
        <dbReference type="Proteomes" id="UP000076078"/>
    </source>
</evidence>
<keyword evidence="3" id="KW-1185">Reference proteome</keyword>
<organism evidence="2 3">
    <name type="scientific">Tieghemostelium lacteum</name>
    <name type="common">Slime mold</name>
    <name type="synonym">Dictyostelium lacteum</name>
    <dbReference type="NCBI Taxonomy" id="361077"/>
    <lineage>
        <taxon>Eukaryota</taxon>
        <taxon>Amoebozoa</taxon>
        <taxon>Evosea</taxon>
        <taxon>Eumycetozoa</taxon>
        <taxon>Dictyostelia</taxon>
        <taxon>Dictyosteliales</taxon>
        <taxon>Raperosteliaceae</taxon>
        <taxon>Tieghemostelium</taxon>
    </lineage>
</organism>
<gene>
    <name evidence="2" type="ORF">DLAC_08510</name>
</gene>
<dbReference type="AlphaFoldDB" id="A0A151Z7J9"/>
<protein>
    <submittedName>
        <fullName evidence="2">Putative basic-leucine zipper transcription factor</fullName>
    </submittedName>
</protein>